<dbReference type="EMBL" id="MTLA01000020">
    <property type="protein sequence ID" value="OOP70025.1"/>
    <property type="molecule type" value="Genomic_DNA"/>
</dbReference>
<reference evidence="2 3" key="1">
    <citation type="submission" date="2017-01" db="EMBL/GenBank/DDBJ databases">
        <title>Draft genome sequence of Bacillus oleronius.</title>
        <authorList>
            <person name="Allam M."/>
        </authorList>
    </citation>
    <scope>NUCLEOTIDE SEQUENCE [LARGE SCALE GENOMIC DNA]</scope>
    <source>
        <strain evidence="2 3">DSM 9356</strain>
    </source>
</reference>
<evidence type="ECO:0000313" key="2">
    <source>
        <dbReference type="EMBL" id="OOP70025.1"/>
    </source>
</evidence>
<accession>A0A8E2IFA2</accession>
<feature type="transmembrane region" description="Helical" evidence="1">
    <location>
        <begin position="156"/>
        <end position="178"/>
    </location>
</feature>
<evidence type="ECO:0000313" key="3">
    <source>
        <dbReference type="Proteomes" id="UP000189761"/>
    </source>
</evidence>
<keyword evidence="3" id="KW-1185">Reference proteome</keyword>
<feature type="transmembrane region" description="Helical" evidence="1">
    <location>
        <begin position="72"/>
        <end position="99"/>
    </location>
</feature>
<dbReference type="AlphaFoldDB" id="A0A8E2IFA2"/>
<proteinExistence type="predicted"/>
<protein>
    <recommendedName>
        <fullName evidence="4">Yip1 domain-containing protein</fullName>
    </recommendedName>
</protein>
<sequence>MVYQSRIFHLFKPATTFYQLQKAETIYSLKWRILLLFFLSTVIFAVQGYYGIGSSSISTTLTLDPRNIYEWHKALFIIGKLLSGIAYASCILFVPALLFNMMTEVSLYKLVVLQVFVLFILLIEQITYIPLLLLLHLDWYSSPLSFGIIGQYITKIPFLIALFGCISIFKIWGMYIQFTGLRVLSEMKRLPLFAIVFIINLLFWGISALLTYMDFYRLL</sequence>
<evidence type="ECO:0008006" key="4">
    <source>
        <dbReference type="Google" id="ProtNLM"/>
    </source>
</evidence>
<keyword evidence="1" id="KW-0472">Membrane</keyword>
<gene>
    <name evidence="2" type="ORF">BWZ43_01945</name>
</gene>
<evidence type="ECO:0000256" key="1">
    <source>
        <dbReference type="SAM" id="Phobius"/>
    </source>
</evidence>
<keyword evidence="1" id="KW-1133">Transmembrane helix</keyword>
<keyword evidence="1" id="KW-0812">Transmembrane</keyword>
<name>A0A8E2IFA2_9BACI</name>
<dbReference type="RefSeq" id="WP_058005296.1">
    <property type="nucleotide sequence ID" value="NZ_CP065424.1"/>
</dbReference>
<feature type="transmembrane region" description="Helical" evidence="1">
    <location>
        <begin position="33"/>
        <end position="52"/>
    </location>
</feature>
<feature type="transmembrane region" description="Helical" evidence="1">
    <location>
        <begin position="190"/>
        <end position="213"/>
    </location>
</feature>
<feature type="transmembrane region" description="Helical" evidence="1">
    <location>
        <begin position="111"/>
        <end position="136"/>
    </location>
</feature>
<organism evidence="2 3">
    <name type="scientific">Heyndrickxia oleronia</name>
    <dbReference type="NCBI Taxonomy" id="38875"/>
    <lineage>
        <taxon>Bacteria</taxon>
        <taxon>Bacillati</taxon>
        <taxon>Bacillota</taxon>
        <taxon>Bacilli</taxon>
        <taxon>Bacillales</taxon>
        <taxon>Bacillaceae</taxon>
        <taxon>Heyndrickxia</taxon>
    </lineage>
</organism>
<dbReference type="Proteomes" id="UP000189761">
    <property type="component" value="Unassembled WGS sequence"/>
</dbReference>
<comment type="caution">
    <text evidence="2">The sequence shown here is derived from an EMBL/GenBank/DDBJ whole genome shotgun (WGS) entry which is preliminary data.</text>
</comment>